<proteinExistence type="predicted"/>
<evidence type="ECO:0000313" key="1">
    <source>
        <dbReference type="EMBL" id="PVH48334.1"/>
    </source>
</evidence>
<sequence>MEVLAPSHRLIIGMVQSKSRLAYSSHFRLQMDADLDIDTVSRGPMHSRRQLLHLALLRIRRHVFHLLIEQKVPAYVALHLGKNAPFSFYYSGWMARYMGCILSGILQVAVALGNFQVAELSSTADLLRMICARTVSWTLAIEISPLCRGFVHMVMPVFMYLEEL</sequence>
<organism evidence="1">
    <name type="scientific">Panicum hallii</name>
    <dbReference type="NCBI Taxonomy" id="206008"/>
    <lineage>
        <taxon>Eukaryota</taxon>
        <taxon>Viridiplantae</taxon>
        <taxon>Streptophyta</taxon>
        <taxon>Embryophyta</taxon>
        <taxon>Tracheophyta</taxon>
        <taxon>Spermatophyta</taxon>
        <taxon>Magnoliopsida</taxon>
        <taxon>Liliopsida</taxon>
        <taxon>Poales</taxon>
        <taxon>Poaceae</taxon>
        <taxon>PACMAD clade</taxon>
        <taxon>Panicoideae</taxon>
        <taxon>Panicodae</taxon>
        <taxon>Paniceae</taxon>
        <taxon>Panicinae</taxon>
        <taxon>Panicum</taxon>
        <taxon>Panicum sect. Panicum</taxon>
    </lineage>
</organism>
<dbReference type="Gramene" id="PVH48334">
    <property type="protein sequence ID" value="PVH48334"/>
    <property type="gene ID" value="PAHAL_4G310500"/>
</dbReference>
<dbReference type="AlphaFoldDB" id="A0A2T8JEH8"/>
<accession>A0A2T8JEH8</accession>
<dbReference type="Proteomes" id="UP000243499">
    <property type="component" value="Chromosome 4"/>
</dbReference>
<protein>
    <submittedName>
        <fullName evidence="1">Uncharacterized protein</fullName>
    </submittedName>
</protein>
<reference evidence="1" key="1">
    <citation type="submission" date="2018-04" db="EMBL/GenBank/DDBJ databases">
        <title>WGS assembly of Panicum hallii.</title>
        <authorList>
            <person name="Lovell J."/>
            <person name="Jenkins J."/>
            <person name="Lowry D."/>
            <person name="Mamidi S."/>
            <person name="Sreedasyam A."/>
            <person name="Weng X."/>
            <person name="Barry K."/>
            <person name="Bonette J."/>
            <person name="Campitelli B."/>
            <person name="Daum C."/>
            <person name="Gordon S."/>
            <person name="Gould B."/>
            <person name="Lipzen A."/>
            <person name="Macqueen A."/>
            <person name="Palacio-Mejia J."/>
            <person name="Plott C."/>
            <person name="Shakirov E."/>
            <person name="Shu S."/>
            <person name="Yoshinaga Y."/>
            <person name="Zane M."/>
            <person name="Rokhsar D."/>
            <person name="Grimwood J."/>
            <person name="Schmutz J."/>
            <person name="Juenger T."/>
        </authorList>
    </citation>
    <scope>NUCLEOTIDE SEQUENCE [LARGE SCALE GENOMIC DNA]</scope>
    <source>
        <strain evidence="1">FIL2</strain>
    </source>
</reference>
<name>A0A2T8JEH8_9POAL</name>
<gene>
    <name evidence="1" type="ORF">PAHAL_4G310500</name>
</gene>
<dbReference type="EMBL" id="CM008049">
    <property type="protein sequence ID" value="PVH48334.1"/>
    <property type="molecule type" value="Genomic_DNA"/>
</dbReference>